<reference evidence="3 4" key="1">
    <citation type="submission" date="2020-02" db="EMBL/GenBank/DDBJ databases">
        <title>Genome sequence of the type strain CGMCC 1.15528 of Mesorhizobium zhangyense.</title>
        <authorList>
            <person name="Gao J."/>
            <person name="Sun J."/>
        </authorList>
    </citation>
    <scope>NUCLEOTIDE SEQUENCE [LARGE SCALE GENOMIC DNA]</scope>
    <source>
        <strain evidence="3 4">CGMCC 1.15528</strain>
    </source>
</reference>
<protein>
    <submittedName>
        <fullName evidence="3">Uncharacterized protein</fullName>
    </submittedName>
</protein>
<feature type="region of interest" description="Disordered" evidence="2">
    <location>
        <begin position="1"/>
        <end position="20"/>
    </location>
</feature>
<feature type="compositionally biased region" description="Basic residues" evidence="2">
    <location>
        <begin position="1"/>
        <end position="10"/>
    </location>
</feature>
<gene>
    <name evidence="3" type="ORF">G6N74_04405</name>
</gene>
<proteinExistence type="predicted"/>
<name>A0A7C9R5F8_9HYPH</name>
<evidence type="ECO:0000256" key="2">
    <source>
        <dbReference type="SAM" id="MobiDB-lite"/>
    </source>
</evidence>
<feature type="coiled-coil region" evidence="1">
    <location>
        <begin position="22"/>
        <end position="94"/>
    </location>
</feature>
<keyword evidence="1" id="KW-0175">Coiled coil</keyword>
<accession>A0A7C9R5F8</accession>
<keyword evidence="4" id="KW-1185">Reference proteome</keyword>
<evidence type="ECO:0000256" key="1">
    <source>
        <dbReference type="SAM" id="Coils"/>
    </source>
</evidence>
<sequence>MALFRFKTRNPNRDRETDAGRMQRLRQVLDEIHDEIENEKNGLRNRYDKVTADAAFSQQALEDDRVDAGMSSKIDELTEAMIRYTKRLASLDGQIGFVTELRGRIEQFSQANAGDGASANPAAAEQG</sequence>
<comment type="caution">
    <text evidence="3">The sequence shown here is derived from an EMBL/GenBank/DDBJ whole genome shotgun (WGS) entry which is preliminary data.</text>
</comment>
<dbReference type="EMBL" id="JAAKZG010000002">
    <property type="protein sequence ID" value="NGN40296.1"/>
    <property type="molecule type" value="Genomic_DNA"/>
</dbReference>
<evidence type="ECO:0000313" key="3">
    <source>
        <dbReference type="EMBL" id="NGN40296.1"/>
    </source>
</evidence>
<feature type="compositionally biased region" description="Basic and acidic residues" evidence="2">
    <location>
        <begin position="11"/>
        <end position="20"/>
    </location>
</feature>
<dbReference type="RefSeq" id="WP_165114470.1">
    <property type="nucleotide sequence ID" value="NZ_JAAKZG010000002.1"/>
</dbReference>
<evidence type="ECO:0000313" key="4">
    <source>
        <dbReference type="Proteomes" id="UP000481252"/>
    </source>
</evidence>
<dbReference type="AlphaFoldDB" id="A0A7C9R5F8"/>
<organism evidence="3 4">
    <name type="scientific">Mesorhizobium zhangyense</name>
    <dbReference type="NCBI Taxonomy" id="1776730"/>
    <lineage>
        <taxon>Bacteria</taxon>
        <taxon>Pseudomonadati</taxon>
        <taxon>Pseudomonadota</taxon>
        <taxon>Alphaproteobacteria</taxon>
        <taxon>Hyphomicrobiales</taxon>
        <taxon>Phyllobacteriaceae</taxon>
        <taxon>Mesorhizobium</taxon>
    </lineage>
</organism>
<dbReference type="Proteomes" id="UP000481252">
    <property type="component" value="Unassembled WGS sequence"/>
</dbReference>